<accession>A0A834BAR3</accession>
<comment type="caution">
    <text evidence="1">The sequence shown here is derived from an EMBL/GenBank/DDBJ whole genome shotgun (WGS) entry which is preliminary data.</text>
</comment>
<dbReference type="EMBL" id="JABVXQ010000002">
    <property type="protein sequence ID" value="KAF6124235.1"/>
    <property type="molecule type" value="Genomic_DNA"/>
</dbReference>
<evidence type="ECO:0000313" key="1">
    <source>
        <dbReference type="EMBL" id="KAF6124235.1"/>
    </source>
</evidence>
<dbReference type="AlphaFoldDB" id="A0A834BAR3"/>
<reference evidence="1 2" key="1">
    <citation type="journal article" date="2020" name="Nature">
        <title>Six reference-quality genomes reveal evolution of bat adaptations.</title>
        <authorList>
            <person name="Jebb D."/>
            <person name="Huang Z."/>
            <person name="Pippel M."/>
            <person name="Hughes G.M."/>
            <person name="Lavrichenko K."/>
            <person name="Devanna P."/>
            <person name="Winkler S."/>
            <person name="Jermiin L.S."/>
            <person name="Skirmuntt E.C."/>
            <person name="Katzourakis A."/>
            <person name="Burkitt-Gray L."/>
            <person name="Ray D.A."/>
            <person name="Sullivan K.A.M."/>
            <person name="Roscito J.G."/>
            <person name="Kirilenko B.M."/>
            <person name="Davalos L.M."/>
            <person name="Corthals A.P."/>
            <person name="Power M.L."/>
            <person name="Jones G."/>
            <person name="Ransome R.D."/>
            <person name="Dechmann D.K.N."/>
            <person name="Locatelli A.G."/>
            <person name="Puechmaille S.J."/>
            <person name="Fedrigo O."/>
            <person name="Jarvis E.D."/>
            <person name="Hiller M."/>
            <person name="Vernes S.C."/>
            <person name="Myers E.W."/>
            <person name="Teeling E.C."/>
        </authorList>
    </citation>
    <scope>NUCLEOTIDE SEQUENCE [LARGE SCALE GENOMIC DNA]</scope>
    <source>
        <strain evidence="1">Bat1K_MPI-CBG_1</strain>
    </source>
</reference>
<gene>
    <name evidence="1" type="ORF">HJG60_004826</name>
</gene>
<name>A0A834BAR3_9CHIR</name>
<dbReference type="PANTHER" id="PTHR45913">
    <property type="entry name" value="EPM2A-INTERACTING PROTEIN 1"/>
    <property type="match status" value="1"/>
</dbReference>
<sequence length="171" mass="19805">MFPTLLQYPEENILSEDCFKETELEILVHLTSLSQICNHYFPEKKFKLLKEDIWMKDPFAFQTPESIVALNLVPEEENELLQLSSSFTPRNYYKILSLSAFWMKLKGELPLLSRKGILLLLPFTTTHLCELRIFNLDTMKNKEIGSVVPLTPHLPVTLTGMNSWTGNLIFL</sequence>
<dbReference type="Proteomes" id="UP000664940">
    <property type="component" value="Unassembled WGS sequence"/>
</dbReference>
<proteinExistence type="predicted"/>
<evidence type="ECO:0000313" key="2">
    <source>
        <dbReference type="Proteomes" id="UP000664940"/>
    </source>
</evidence>
<protein>
    <submittedName>
        <fullName evidence="1">Family with sequence similarity 200 member A</fullName>
    </submittedName>
</protein>
<dbReference type="PANTHER" id="PTHR45913:SF19">
    <property type="entry name" value="LOW QUALITY PROTEIN: ZINC FINGER BED DOMAIN-CONTAINING PROTEIN 5-LIKE"/>
    <property type="match status" value="1"/>
</dbReference>
<organism evidence="1 2">
    <name type="scientific">Phyllostomus discolor</name>
    <name type="common">pale spear-nosed bat</name>
    <dbReference type="NCBI Taxonomy" id="89673"/>
    <lineage>
        <taxon>Eukaryota</taxon>
        <taxon>Metazoa</taxon>
        <taxon>Chordata</taxon>
        <taxon>Craniata</taxon>
        <taxon>Vertebrata</taxon>
        <taxon>Euteleostomi</taxon>
        <taxon>Mammalia</taxon>
        <taxon>Eutheria</taxon>
        <taxon>Laurasiatheria</taxon>
        <taxon>Chiroptera</taxon>
        <taxon>Yangochiroptera</taxon>
        <taxon>Phyllostomidae</taxon>
        <taxon>Phyllostominae</taxon>
        <taxon>Phyllostomus</taxon>
    </lineage>
</organism>